<comment type="subcellular location">
    <subcellularLocation>
        <location evidence="1">Membrane</location>
        <topology evidence="1">Multi-pass membrane protein</topology>
    </subcellularLocation>
</comment>
<feature type="transmembrane region" description="Helical" evidence="10">
    <location>
        <begin position="55"/>
        <end position="75"/>
    </location>
</feature>
<dbReference type="EMBL" id="UYJE01004623">
    <property type="protein sequence ID" value="VDI29778.1"/>
    <property type="molecule type" value="Genomic_DNA"/>
</dbReference>
<evidence type="ECO:0000259" key="11">
    <source>
        <dbReference type="PROSITE" id="PS50262"/>
    </source>
</evidence>
<feature type="compositionally biased region" description="Basic and acidic residues" evidence="9">
    <location>
        <begin position="381"/>
        <end position="393"/>
    </location>
</feature>
<feature type="domain" description="G-protein coupled receptors family 1 profile" evidence="11">
    <location>
        <begin position="35"/>
        <end position="470"/>
    </location>
</feature>
<dbReference type="GO" id="GO:0004930">
    <property type="term" value="F:G protein-coupled receptor activity"/>
    <property type="evidence" value="ECO:0007669"/>
    <property type="project" value="UniProtKB-KW"/>
</dbReference>
<keyword evidence="7 8" id="KW-0807">Transducer</keyword>
<comment type="similarity">
    <text evidence="8">Belongs to the G-protein coupled receptor 1 family.</text>
</comment>
<feature type="compositionally biased region" description="Low complexity" evidence="9">
    <location>
        <begin position="276"/>
        <end position="291"/>
    </location>
</feature>
<dbReference type="PRINTS" id="PR00237">
    <property type="entry name" value="GPCRRHODOPSN"/>
</dbReference>
<dbReference type="GO" id="GO:0005886">
    <property type="term" value="C:plasma membrane"/>
    <property type="evidence" value="ECO:0007669"/>
    <property type="project" value="TreeGrafter"/>
</dbReference>
<evidence type="ECO:0000313" key="13">
    <source>
        <dbReference type="Proteomes" id="UP000596742"/>
    </source>
</evidence>
<feature type="compositionally biased region" description="Polar residues" evidence="9">
    <location>
        <begin position="339"/>
        <end position="374"/>
    </location>
</feature>
<comment type="caution">
    <text evidence="12">The sequence shown here is derived from an EMBL/GenBank/DDBJ whole genome shotgun (WGS) entry which is preliminary data.</text>
</comment>
<dbReference type="InterPro" id="IPR000276">
    <property type="entry name" value="GPCR_Rhodpsn"/>
</dbReference>
<dbReference type="PROSITE" id="PS50262">
    <property type="entry name" value="G_PROTEIN_RECEP_F1_2"/>
    <property type="match status" value="1"/>
</dbReference>
<organism evidence="12 13">
    <name type="scientific">Mytilus galloprovincialis</name>
    <name type="common">Mediterranean mussel</name>
    <dbReference type="NCBI Taxonomy" id="29158"/>
    <lineage>
        <taxon>Eukaryota</taxon>
        <taxon>Metazoa</taxon>
        <taxon>Spiralia</taxon>
        <taxon>Lophotrochozoa</taxon>
        <taxon>Mollusca</taxon>
        <taxon>Bivalvia</taxon>
        <taxon>Autobranchia</taxon>
        <taxon>Pteriomorphia</taxon>
        <taxon>Mytilida</taxon>
        <taxon>Mytiloidea</taxon>
        <taxon>Mytilidae</taxon>
        <taxon>Mytilinae</taxon>
        <taxon>Mytilus</taxon>
    </lineage>
</organism>
<evidence type="ECO:0000256" key="8">
    <source>
        <dbReference type="RuleBase" id="RU000688"/>
    </source>
</evidence>
<evidence type="ECO:0000256" key="9">
    <source>
        <dbReference type="SAM" id="MobiDB-lite"/>
    </source>
</evidence>
<dbReference type="PROSITE" id="PS00237">
    <property type="entry name" value="G_PROTEIN_RECEP_F1_1"/>
    <property type="match status" value="1"/>
</dbReference>
<keyword evidence="4 8" id="KW-0297">G-protein coupled receptor</keyword>
<dbReference type="Gene3D" id="1.20.1070.10">
    <property type="entry name" value="Rhodopsin 7-helix transmembrane proteins"/>
    <property type="match status" value="2"/>
</dbReference>
<dbReference type="SUPFAM" id="SSF81321">
    <property type="entry name" value="Family A G protein-coupled receptor-like"/>
    <property type="match status" value="1"/>
</dbReference>
<keyword evidence="5 10" id="KW-0472">Membrane</keyword>
<proteinExistence type="inferred from homology"/>
<dbReference type="InterPro" id="IPR017452">
    <property type="entry name" value="GPCR_Rhodpsn_7TM"/>
</dbReference>
<dbReference type="AlphaFoldDB" id="A0A8B6E6C8"/>
<dbReference type="PANTHER" id="PTHR24243">
    <property type="entry name" value="G-PROTEIN COUPLED RECEPTOR"/>
    <property type="match status" value="1"/>
</dbReference>
<dbReference type="Pfam" id="PF00001">
    <property type="entry name" value="7tm_1"/>
    <property type="match status" value="1"/>
</dbReference>
<evidence type="ECO:0000256" key="10">
    <source>
        <dbReference type="SAM" id="Phobius"/>
    </source>
</evidence>
<protein>
    <recommendedName>
        <fullName evidence="11">G-protein coupled receptors family 1 profile domain-containing protein</fullName>
    </recommendedName>
</protein>
<keyword evidence="13" id="KW-1185">Reference proteome</keyword>
<feature type="transmembrane region" description="Helical" evidence="10">
    <location>
        <begin position="410"/>
        <end position="432"/>
    </location>
</feature>
<feature type="transmembrane region" description="Helical" evidence="10">
    <location>
        <begin position="20"/>
        <end position="43"/>
    </location>
</feature>
<reference evidence="12" key="1">
    <citation type="submission" date="2018-11" db="EMBL/GenBank/DDBJ databases">
        <authorList>
            <person name="Alioto T."/>
            <person name="Alioto T."/>
        </authorList>
    </citation>
    <scope>NUCLEOTIDE SEQUENCE</scope>
</reference>
<evidence type="ECO:0000256" key="6">
    <source>
        <dbReference type="ARBA" id="ARBA00023170"/>
    </source>
</evidence>
<evidence type="ECO:0000256" key="4">
    <source>
        <dbReference type="ARBA" id="ARBA00023040"/>
    </source>
</evidence>
<accession>A0A8B6E6C8</accession>
<feature type="region of interest" description="Disordered" evidence="9">
    <location>
        <begin position="339"/>
        <end position="393"/>
    </location>
</feature>
<dbReference type="Proteomes" id="UP000596742">
    <property type="component" value="Unassembled WGS sequence"/>
</dbReference>
<feature type="transmembrane region" description="Helical" evidence="10">
    <location>
        <begin position="452"/>
        <end position="473"/>
    </location>
</feature>
<evidence type="ECO:0000256" key="1">
    <source>
        <dbReference type="ARBA" id="ARBA00004141"/>
    </source>
</evidence>
<dbReference type="PANTHER" id="PTHR24243:SF224">
    <property type="entry name" value="G-PROTEIN COUPLED RECEPTOR 19-RELATED"/>
    <property type="match status" value="1"/>
</dbReference>
<feature type="transmembrane region" description="Helical" evidence="10">
    <location>
        <begin position="186"/>
        <end position="209"/>
    </location>
</feature>
<dbReference type="CDD" id="cd00637">
    <property type="entry name" value="7tm_classA_rhodopsin-like"/>
    <property type="match status" value="1"/>
</dbReference>
<keyword evidence="3 10" id="KW-1133">Transmembrane helix</keyword>
<evidence type="ECO:0000256" key="7">
    <source>
        <dbReference type="ARBA" id="ARBA00023224"/>
    </source>
</evidence>
<dbReference type="OrthoDB" id="6157309at2759"/>
<keyword evidence="6 8" id="KW-0675">Receptor</keyword>
<feature type="transmembrane region" description="Helical" evidence="10">
    <location>
        <begin position="95"/>
        <end position="113"/>
    </location>
</feature>
<evidence type="ECO:0000256" key="2">
    <source>
        <dbReference type="ARBA" id="ARBA00022692"/>
    </source>
</evidence>
<evidence type="ECO:0000313" key="12">
    <source>
        <dbReference type="EMBL" id="VDI29778.1"/>
    </source>
</evidence>
<gene>
    <name evidence="12" type="ORF">MGAL_10B076551</name>
</gene>
<feature type="region of interest" description="Disordered" evidence="9">
    <location>
        <begin position="267"/>
        <end position="324"/>
    </location>
</feature>
<sequence length="511" mass="56920">MSSTKELDQVNDDTAVTLLPAIILVVIYMLIGLFGNPLVAFYYGCRAKATSSYHFIVALSVFDLITCCISMPLEIVDMRNSFKFENTIACKILRFVNYFASISSGGILIAIAVDRYRKICHPFKKQITLKLTKIIIVITCMFSACVSWPSFVFYGAHEVNVTSVPGVVGYDCTTTRDSSFKIYITIYNIILFIFFFVAITSIIVLYCLVGKRLINLKQFQFYAAKPKSSNTNNASHDSSDFKTSIGILSRRTSNVIEIPDETDDKPLATIKELDSSSRPSSATSSRPVSSKSENRVHPKNCHKNSAFSDQKLTEGASIASPSKGVSSISIHISNEVRNGSAMSNYSDRSKSTRQGSATSGTSRISGLSEYSDSNYVPAASESRDPRGSIDIDKNDKKLHAQNVDTKKYTIIMLSISIAFIVSFLPYLGLVTWRTLAEEHEFHLFSDAAYCAYQIFIRSFLISSAVNPLIYGFFNTEFRNFVKTICQKCCCCCCYKKKQTTHKQEHSASFSK</sequence>
<feature type="transmembrane region" description="Helical" evidence="10">
    <location>
        <begin position="134"/>
        <end position="156"/>
    </location>
</feature>
<evidence type="ECO:0000256" key="3">
    <source>
        <dbReference type="ARBA" id="ARBA00022989"/>
    </source>
</evidence>
<evidence type="ECO:0000256" key="5">
    <source>
        <dbReference type="ARBA" id="ARBA00023136"/>
    </source>
</evidence>
<keyword evidence="2 8" id="KW-0812">Transmembrane</keyword>
<name>A0A8B6E6C8_MYTGA</name>